<feature type="transmembrane region" description="Helical" evidence="7">
    <location>
        <begin position="20"/>
        <end position="41"/>
    </location>
</feature>
<proteinExistence type="predicted"/>
<evidence type="ECO:0000256" key="3">
    <source>
        <dbReference type="ARBA" id="ARBA00022475"/>
    </source>
</evidence>
<dbReference type="Pfam" id="PF00528">
    <property type="entry name" value="BPD_transp_1"/>
    <property type="match status" value="1"/>
</dbReference>
<organism evidence="9">
    <name type="scientific">mine drainage metagenome</name>
    <dbReference type="NCBI Taxonomy" id="410659"/>
    <lineage>
        <taxon>unclassified sequences</taxon>
        <taxon>metagenomes</taxon>
        <taxon>ecological metagenomes</taxon>
    </lineage>
</organism>
<sequence>MILFDALIAGNFSIAANAFMHLVLPVLVLTLSLLAGILRFLRASMVDAANSEYIKTARSKGVPEHMVIKLHMRRNALIPTVTVL</sequence>
<dbReference type="AlphaFoldDB" id="T0XTQ7"/>
<comment type="subcellular location">
    <subcellularLocation>
        <location evidence="1">Cell membrane</location>
        <topology evidence="1">Multi-pass membrane protein</topology>
    </subcellularLocation>
</comment>
<feature type="non-terminal residue" evidence="9">
    <location>
        <position position="84"/>
    </location>
</feature>
<evidence type="ECO:0000256" key="7">
    <source>
        <dbReference type="SAM" id="Phobius"/>
    </source>
</evidence>
<evidence type="ECO:0000256" key="2">
    <source>
        <dbReference type="ARBA" id="ARBA00022448"/>
    </source>
</evidence>
<evidence type="ECO:0000259" key="8">
    <source>
        <dbReference type="Pfam" id="PF00528"/>
    </source>
</evidence>
<comment type="caution">
    <text evidence="9">The sequence shown here is derived from an EMBL/GenBank/DDBJ whole genome shotgun (WGS) entry which is preliminary data.</text>
</comment>
<protein>
    <submittedName>
        <fullName evidence="9">Binding-protein-dependent transport system inner membrane component</fullName>
    </submittedName>
</protein>
<keyword evidence="2" id="KW-0813">Transport</keyword>
<evidence type="ECO:0000256" key="4">
    <source>
        <dbReference type="ARBA" id="ARBA00022692"/>
    </source>
</evidence>
<evidence type="ECO:0000313" key="9">
    <source>
        <dbReference type="EMBL" id="EQD26176.1"/>
    </source>
</evidence>
<evidence type="ECO:0000256" key="5">
    <source>
        <dbReference type="ARBA" id="ARBA00022989"/>
    </source>
</evidence>
<dbReference type="GO" id="GO:0055085">
    <property type="term" value="P:transmembrane transport"/>
    <property type="evidence" value="ECO:0007669"/>
    <property type="project" value="InterPro"/>
</dbReference>
<keyword evidence="3" id="KW-1003">Cell membrane</keyword>
<dbReference type="EMBL" id="AUZY01013212">
    <property type="protein sequence ID" value="EQD26176.1"/>
    <property type="molecule type" value="Genomic_DNA"/>
</dbReference>
<accession>T0XTQ7</accession>
<dbReference type="GO" id="GO:0005886">
    <property type="term" value="C:plasma membrane"/>
    <property type="evidence" value="ECO:0007669"/>
    <property type="project" value="UniProtKB-SubCell"/>
</dbReference>
<dbReference type="PANTHER" id="PTHR43163:SF6">
    <property type="entry name" value="DIPEPTIDE TRANSPORT SYSTEM PERMEASE PROTEIN DPPB-RELATED"/>
    <property type="match status" value="1"/>
</dbReference>
<gene>
    <name evidence="9" type="ORF">B1B_19653</name>
</gene>
<keyword evidence="5 7" id="KW-1133">Transmembrane helix</keyword>
<name>T0XTQ7_9ZZZZ</name>
<evidence type="ECO:0000256" key="1">
    <source>
        <dbReference type="ARBA" id="ARBA00004651"/>
    </source>
</evidence>
<reference evidence="9" key="1">
    <citation type="submission" date="2013-08" db="EMBL/GenBank/DDBJ databases">
        <authorList>
            <person name="Mendez C."/>
            <person name="Richter M."/>
            <person name="Ferrer M."/>
            <person name="Sanchez J."/>
        </authorList>
    </citation>
    <scope>NUCLEOTIDE SEQUENCE</scope>
</reference>
<dbReference type="InterPro" id="IPR000515">
    <property type="entry name" value="MetI-like"/>
</dbReference>
<keyword evidence="4 7" id="KW-0812">Transmembrane</keyword>
<feature type="domain" description="ABC transmembrane type-1" evidence="8">
    <location>
        <begin position="17"/>
        <end position="83"/>
    </location>
</feature>
<keyword evidence="6 7" id="KW-0472">Membrane</keyword>
<dbReference type="PANTHER" id="PTHR43163">
    <property type="entry name" value="DIPEPTIDE TRANSPORT SYSTEM PERMEASE PROTEIN DPPB-RELATED"/>
    <property type="match status" value="1"/>
</dbReference>
<evidence type="ECO:0000256" key="6">
    <source>
        <dbReference type="ARBA" id="ARBA00023136"/>
    </source>
</evidence>
<reference evidence="9" key="2">
    <citation type="journal article" date="2014" name="ISME J.">
        <title>Microbial stratification in low pH oxic and suboxic macroscopic growths along an acid mine drainage.</title>
        <authorList>
            <person name="Mendez-Garcia C."/>
            <person name="Mesa V."/>
            <person name="Sprenger R.R."/>
            <person name="Richter M."/>
            <person name="Diez M.S."/>
            <person name="Solano J."/>
            <person name="Bargiela R."/>
            <person name="Golyshina O.V."/>
            <person name="Manteca A."/>
            <person name="Ramos J.L."/>
            <person name="Gallego J.R."/>
            <person name="Llorente I."/>
            <person name="Martins Dos Santos V.A."/>
            <person name="Jensen O.N."/>
            <person name="Pelaez A.I."/>
            <person name="Sanchez J."/>
            <person name="Ferrer M."/>
        </authorList>
    </citation>
    <scope>NUCLEOTIDE SEQUENCE</scope>
</reference>